<evidence type="ECO:0000313" key="1">
    <source>
        <dbReference type="EMBL" id="MFI9101985.1"/>
    </source>
</evidence>
<dbReference type="Proteomes" id="UP001614394">
    <property type="component" value="Unassembled WGS sequence"/>
</dbReference>
<dbReference type="EMBL" id="JBITYG010000004">
    <property type="protein sequence ID" value="MFI9101985.1"/>
    <property type="molecule type" value="Genomic_DNA"/>
</dbReference>
<evidence type="ECO:0000313" key="2">
    <source>
        <dbReference type="Proteomes" id="UP001614394"/>
    </source>
</evidence>
<keyword evidence="2" id="KW-1185">Reference proteome</keyword>
<protein>
    <submittedName>
        <fullName evidence="1">Uncharacterized protein</fullName>
    </submittedName>
</protein>
<dbReference type="RefSeq" id="WP_399649050.1">
    <property type="nucleotide sequence ID" value="NZ_JBITYG010000004.1"/>
</dbReference>
<gene>
    <name evidence="1" type="ORF">ACIGXA_15825</name>
</gene>
<proteinExistence type="predicted"/>
<comment type="caution">
    <text evidence="1">The sequence shown here is derived from an EMBL/GenBank/DDBJ whole genome shotgun (WGS) entry which is preliminary data.</text>
</comment>
<name>A0ABW8C9F5_9ACTN</name>
<organism evidence="1 2">
    <name type="scientific">Streptomyces fildesensis</name>
    <dbReference type="NCBI Taxonomy" id="375757"/>
    <lineage>
        <taxon>Bacteria</taxon>
        <taxon>Bacillati</taxon>
        <taxon>Actinomycetota</taxon>
        <taxon>Actinomycetes</taxon>
        <taxon>Kitasatosporales</taxon>
        <taxon>Streptomycetaceae</taxon>
        <taxon>Streptomyces</taxon>
    </lineage>
</organism>
<sequence length="70" mass="7733">MDPEAQQVVVHPLENGTRRVTIGGTPVGRAYSLTDIVEFLRRAGLDDVELEDHPLIDWRGGGPEVQARPE</sequence>
<accession>A0ABW8C9F5</accession>
<reference evidence="1 2" key="1">
    <citation type="submission" date="2024-10" db="EMBL/GenBank/DDBJ databases">
        <title>The Natural Products Discovery Center: Release of the First 8490 Sequenced Strains for Exploring Actinobacteria Biosynthetic Diversity.</title>
        <authorList>
            <person name="Kalkreuter E."/>
            <person name="Kautsar S.A."/>
            <person name="Yang D."/>
            <person name="Bader C.D."/>
            <person name="Teijaro C.N."/>
            <person name="Fluegel L."/>
            <person name="Davis C.M."/>
            <person name="Simpson J.R."/>
            <person name="Lauterbach L."/>
            <person name="Steele A.D."/>
            <person name="Gui C."/>
            <person name="Meng S."/>
            <person name="Li G."/>
            <person name="Viehrig K."/>
            <person name="Ye F."/>
            <person name="Su P."/>
            <person name="Kiefer A.F."/>
            <person name="Nichols A."/>
            <person name="Cepeda A.J."/>
            <person name="Yan W."/>
            <person name="Fan B."/>
            <person name="Jiang Y."/>
            <person name="Adhikari A."/>
            <person name="Zheng C.-J."/>
            <person name="Schuster L."/>
            <person name="Cowan T.M."/>
            <person name="Smanski M.J."/>
            <person name="Chevrette M.G."/>
            <person name="De Carvalho L.P.S."/>
            <person name="Shen B."/>
        </authorList>
    </citation>
    <scope>NUCLEOTIDE SEQUENCE [LARGE SCALE GENOMIC DNA]</scope>
    <source>
        <strain evidence="1 2">NPDC053399</strain>
    </source>
</reference>